<dbReference type="Proteomes" id="UP000001812">
    <property type="component" value="Chromosome I"/>
</dbReference>
<feature type="compositionally biased region" description="Low complexity" evidence="1">
    <location>
        <begin position="121"/>
        <end position="144"/>
    </location>
</feature>
<gene>
    <name evidence="2" type="ORF">BURPS1710A_3224</name>
</gene>
<proteinExistence type="predicted"/>
<protein>
    <submittedName>
        <fullName evidence="2">Uncharacterized protein</fullName>
    </submittedName>
</protein>
<reference evidence="2" key="1">
    <citation type="submission" date="2009-05" db="EMBL/GenBank/DDBJ databases">
        <authorList>
            <person name="Harkins D.M."/>
            <person name="DeShazer D."/>
            <person name="Woods D.E."/>
            <person name="Brinkac L.M."/>
            <person name="Brown K.A."/>
            <person name="Hung G.C."/>
            <person name="Tuanyok A."/>
            <person name="Zhang B."/>
            <person name="Nierman W.C."/>
        </authorList>
    </citation>
    <scope>NUCLEOTIDE SEQUENCE [LARGE SCALE GENOMIC DNA]</scope>
    <source>
        <strain evidence="2">1710a</strain>
    </source>
</reference>
<sequence length="165" mass="16844">MREAPARAQGQSTGARRRGIDIGVSPFFVPMSRRRAADGFFTASPGDRDAVLPCAASPWTSAGCHGVDCAADAGCARPSFEPNAVAAGRPPRGRWMAASPLSRRCGRPAGFARSNARSHTRANAVANAGANARANPRAAPLSPRAGPPRTAPAAAPPVRSSAAPP</sequence>
<dbReference type="AlphaFoldDB" id="A0A0E1W6G2"/>
<name>A0A0E1W6G2_BURPE</name>
<feature type="compositionally biased region" description="Low complexity" evidence="1">
    <location>
        <begin position="151"/>
        <end position="165"/>
    </location>
</feature>
<dbReference type="RefSeq" id="WP_004527400.1">
    <property type="nucleotide sequence ID" value="NZ_CM000832.1"/>
</dbReference>
<feature type="region of interest" description="Disordered" evidence="1">
    <location>
        <begin position="107"/>
        <end position="165"/>
    </location>
</feature>
<evidence type="ECO:0000313" key="2">
    <source>
        <dbReference type="EMBL" id="EET08753.1"/>
    </source>
</evidence>
<evidence type="ECO:0000256" key="1">
    <source>
        <dbReference type="SAM" id="MobiDB-lite"/>
    </source>
</evidence>
<organism evidence="2">
    <name type="scientific">Burkholderia pseudomallei 1710a</name>
    <dbReference type="NCBI Taxonomy" id="320371"/>
    <lineage>
        <taxon>Bacteria</taxon>
        <taxon>Pseudomonadati</taxon>
        <taxon>Pseudomonadota</taxon>
        <taxon>Betaproteobacteria</taxon>
        <taxon>Burkholderiales</taxon>
        <taxon>Burkholderiaceae</taxon>
        <taxon>Burkholderia</taxon>
        <taxon>pseudomallei group</taxon>
    </lineage>
</organism>
<dbReference type="HOGENOM" id="CLU_136650_0_0_4"/>
<accession>A0A0E1W6G2</accession>
<dbReference type="EMBL" id="CM000832">
    <property type="protein sequence ID" value="EET08753.1"/>
    <property type="molecule type" value="Genomic_DNA"/>
</dbReference>